<dbReference type="InterPro" id="IPR036390">
    <property type="entry name" value="WH_DNA-bd_sf"/>
</dbReference>
<name>A0ABT4L809_9SPHI</name>
<evidence type="ECO:0000313" key="4">
    <source>
        <dbReference type="Proteomes" id="UP001144347"/>
    </source>
</evidence>
<keyword evidence="2" id="KW-0175">Coiled coil</keyword>
<dbReference type="HAMAP" id="MF_01584">
    <property type="entry name" value="UPF0502"/>
    <property type="match status" value="1"/>
</dbReference>
<dbReference type="EMBL" id="JAPWGM010000002">
    <property type="protein sequence ID" value="MCZ4243827.1"/>
    <property type="molecule type" value="Genomic_DNA"/>
</dbReference>
<dbReference type="RefSeq" id="WP_269426902.1">
    <property type="nucleotide sequence ID" value="NZ_JAPWGM010000002.1"/>
</dbReference>
<protein>
    <submittedName>
        <fullName evidence="3">YceH family protein</fullName>
    </submittedName>
</protein>
<gene>
    <name evidence="3" type="ORF">O0955_07390</name>
</gene>
<evidence type="ECO:0000256" key="1">
    <source>
        <dbReference type="HAMAP-Rule" id="MF_01584"/>
    </source>
</evidence>
<evidence type="ECO:0000313" key="3">
    <source>
        <dbReference type="EMBL" id="MCZ4243827.1"/>
    </source>
</evidence>
<keyword evidence="4" id="KW-1185">Reference proteome</keyword>
<dbReference type="InterPro" id="IPR036388">
    <property type="entry name" value="WH-like_DNA-bd_sf"/>
</dbReference>
<evidence type="ECO:0000256" key="2">
    <source>
        <dbReference type="SAM" id="Coils"/>
    </source>
</evidence>
<dbReference type="Pfam" id="PF04337">
    <property type="entry name" value="DUF480"/>
    <property type="match status" value="1"/>
</dbReference>
<dbReference type="Gene3D" id="1.10.10.10">
    <property type="entry name" value="Winged helix-like DNA-binding domain superfamily/Winged helix DNA-binding domain"/>
    <property type="match status" value="2"/>
</dbReference>
<sequence>MEQAKPLPELSAEEQRVLGSLIEKSRTTPDYYPMTLNGLTAACNQKSSRYPVVNYDEETVTLTLNQLKIKGLISTATGGSSRATKYKHNLAIVYPLLPSELAIICLLLLRGPLTPGEINSNSGRLYEFESIEEVLEQLQKLADDETSFVKQLVKKPGQKEARFIHLLGEFVENDANVVAEQQSVAVFQPNEALENRLVKLEQEVEELKELVNLLMNK</sequence>
<reference evidence="3" key="1">
    <citation type="submission" date="2022-12" db="EMBL/GenBank/DDBJ databases">
        <title>Genome sequence of HCMS5-2.</title>
        <authorList>
            <person name="Woo H."/>
        </authorList>
    </citation>
    <scope>NUCLEOTIDE SEQUENCE</scope>
    <source>
        <strain evidence="3">HCMS5-2</strain>
    </source>
</reference>
<organism evidence="3 4">
    <name type="scientific">Pedobacter punctiformis</name>
    <dbReference type="NCBI Taxonomy" id="3004097"/>
    <lineage>
        <taxon>Bacteria</taxon>
        <taxon>Pseudomonadati</taxon>
        <taxon>Bacteroidota</taxon>
        <taxon>Sphingobacteriia</taxon>
        <taxon>Sphingobacteriales</taxon>
        <taxon>Sphingobacteriaceae</taxon>
        <taxon>Pedobacter</taxon>
    </lineage>
</organism>
<comment type="similarity">
    <text evidence="1">Belongs to the UPF0502 family.</text>
</comment>
<accession>A0ABT4L809</accession>
<proteinExistence type="inferred from homology"/>
<feature type="coiled-coil region" evidence="2">
    <location>
        <begin position="190"/>
        <end position="217"/>
    </location>
</feature>
<dbReference type="SUPFAM" id="SSF46785">
    <property type="entry name" value="Winged helix' DNA-binding domain"/>
    <property type="match status" value="2"/>
</dbReference>
<dbReference type="PANTHER" id="PTHR38768">
    <property type="entry name" value="UPF0502 PROTEIN YCEH"/>
    <property type="match status" value="1"/>
</dbReference>
<dbReference type="Proteomes" id="UP001144347">
    <property type="component" value="Unassembled WGS sequence"/>
</dbReference>
<dbReference type="PANTHER" id="PTHR38768:SF1">
    <property type="entry name" value="UPF0502 PROTEIN YCEH"/>
    <property type="match status" value="1"/>
</dbReference>
<dbReference type="InterPro" id="IPR007432">
    <property type="entry name" value="DUF480"/>
</dbReference>
<comment type="caution">
    <text evidence="3">The sequence shown here is derived from an EMBL/GenBank/DDBJ whole genome shotgun (WGS) entry which is preliminary data.</text>
</comment>